<dbReference type="PROSITE" id="PS51257">
    <property type="entry name" value="PROKAR_LIPOPROTEIN"/>
    <property type="match status" value="1"/>
</dbReference>
<dbReference type="GO" id="GO:0005509">
    <property type="term" value="F:calcium ion binding"/>
    <property type="evidence" value="ECO:0007669"/>
    <property type="project" value="InterPro"/>
</dbReference>
<gene>
    <name evidence="3" type="ORF">IFK94_04940</name>
</gene>
<dbReference type="Proteomes" id="UP000648239">
    <property type="component" value="Unassembled WGS sequence"/>
</dbReference>
<dbReference type="EMBL" id="JACXWD010000010">
    <property type="protein sequence ID" value="MBD3867456.1"/>
    <property type="molecule type" value="Genomic_DNA"/>
</dbReference>
<evidence type="ECO:0000256" key="1">
    <source>
        <dbReference type="ARBA" id="ARBA00022729"/>
    </source>
</evidence>
<dbReference type="InterPro" id="IPR028974">
    <property type="entry name" value="TSP_type-3_rpt"/>
</dbReference>
<name>A0A8J7C2D5_9BACT</name>
<dbReference type="GO" id="GO:0007155">
    <property type="term" value="P:cell adhesion"/>
    <property type="evidence" value="ECO:0007669"/>
    <property type="project" value="InterPro"/>
</dbReference>
<sequence length="306" mass="31961">MSASTHRTLSLAFLLVLLACTLACDEIEDDIIEVGLLQVHPVLAAQSVPNLGVDSIQNAIWTIPAASIQFADIAHELAPGGDCLFQQSYISLSTGSGECMLGAAVEVSPAPVTGILTFTAEMDLSRVRQVDVSPGGDLDGDGVLNEDDNCPLIANAGQEAVIDVFEEEIGEACAFDSSGGVGDPTYFLDSELDEVPDVADNCPFHANLDQLNTPDPALPIGFPSDGIGDACTDSAAVAVDGEATFSLDVDVDPFVQERRRLLLVMDFGHDLTALDCNWTAGTCDLDSAAIRSCVLTDRLAAASGCP</sequence>
<dbReference type="AlphaFoldDB" id="A0A8J7C2D5"/>
<dbReference type="Pfam" id="PF02412">
    <property type="entry name" value="TSP_3"/>
    <property type="match status" value="2"/>
</dbReference>
<organism evidence="3 4">
    <name type="scientific">Candidatus Polarisedimenticola svalbardensis</name>
    <dbReference type="NCBI Taxonomy" id="2886004"/>
    <lineage>
        <taxon>Bacteria</taxon>
        <taxon>Pseudomonadati</taxon>
        <taxon>Acidobacteriota</taxon>
        <taxon>Candidatus Polarisedimenticolia</taxon>
        <taxon>Candidatus Polarisedimenticolales</taxon>
        <taxon>Candidatus Polarisedimenticolaceae</taxon>
        <taxon>Candidatus Polarisedimenticola</taxon>
    </lineage>
</organism>
<protein>
    <submittedName>
        <fullName evidence="3">Thrombospondin type 3 repeat-containing protein</fullName>
    </submittedName>
</protein>
<feature type="chain" id="PRO_5035225133" evidence="2">
    <location>
        <begin position="26"/>
        <end position="306"/>
    </location>
</feature>
<reference evidence="3 4" key="1">
    <citation type="submission" date="2020-08" db="EMBL/GenBank/DDBJ databases">
        <title>Acidobacteriota in marine sediments use diverse sulfur dissimilation pathways.</title>
        <authorList>
            <person name="Wasmund K."/>
        </authorList>
    </citation>
    <scope>NUCLEOTIDE SEQUENCE [LARGE SCALE GENOMIC DNA]</scope>
    <source>
        <strain evidence="3">MAG AM4</strain>
    </source>
</reference>
<dbReference type="Gene3D" id="4.10.1080.10">
    <property type="entry name" value="TSP type-3 repeat"/>
    <property type="match status" value="1"/>
</dbReference>
<dbReference type="InterPro" id="IPR003367">
    <property type="entry name" value="Thrombospondin_3-like_rpt"/>
</dbReference>
<accession>A0A8J7C2D5</accession>
<proteinExistence type="predicted"/>
<comment type="caution">
    <text evidence="3">The sequence shown here is derived from an EMBL/GenBank/DDBJ whole genome shotgun (WGS) entry which is preliminary data.</text>
</comment>
<evidence type="ECO:0000256" key="2">
    <source>
        <dbReference type="SAM" id="SignalP"/>
    </source>
</evidence>
<evidence type="ECO:0000313" key="3">
    <source>
        <dbReference type="EMBL" id="MBD3867456.1"/>
    </source>
</evidence>
<feature type="signal peptide" evidence="2">
    <location>
        <begin position="1"/>
        <end position="25"/>
    </location>
</feature>
<keyword evidence="1 2" id="KW-0732">Signal</keyword>
<evidence type="ECO:0000313" key="4">
    <source>
        <dbReference type="Proteomes" id="UP000648239"/>
    </source>
</evidence>